<keyword evidence="4" id="KW-0472">Membrane</keyword>
<dbReference type="OrthoDB" id="5984008at2759"/>
<organism evidence="7 8">
    <name type="scientific">Thalictrum thalictroides</name>
    <name type="common">Rue-anemone</name>
    <name type="synonym">Anemone thalictroides</name>
    <dbReference type="NCBI Taxonomy" id="46969"/>
    <lineage>
        <taxon>Eukaryota</taxon>
        <taxon>Viridiplantae</taxon>
        <taxon>Streptophyta</taxon>
        <taxon>Embryophyta</taxon>
        <taxon>Tracheophyta</taxon>
        <taxon>Spermatophyta</taxon>
        <taxon>Magnoliopsida</taxon>
        <taxon>Ranunculales</taxon>
        <taxon>Ranunculaceae</taxon>
        <taxon>Thalictroideae</taxon>
        <taxon>Thalictrum</taxon>
    </lineage>
</organism>
<keyword evidence="3" id="KW-1133">Transmembrane helix</keyword>
<feature type="chain" id="PRO_5029553573" evidence="5">
    <location>
        <begin position="22"/>
        <end position="515"/>
    </location>
</feature>
<keyword evidence="7" id="KW-0675">Receptor</keyword>
<dbReference type="GO" id="GO:0016020">
    <property type="term" value="C:membrane"/>
    <property type="evidence" value="ECO:0007669"/>
    <property type="project" value="UniProtKB-SubCell"/>
</dbReference>
<comment type="subcellular location">
    <subcellularLocation>
        <location evidence="1">Membrane</location>
    </subcellularLocation>
</comment>
<keyword evidence="5" id="KW-0732">Signal</keyword>
<evidence type="ECO:0000256" key="2">
    <source>
        <dbReference type="ARBA" id="ARBA00022692"/>
    </source>
</evidence>
<dbReference type="InterPro" id="IPR028082">
    <property type="entry name" value="Peripla_BP_I"/>
</dbReference>
<evidence type="ECO:0000256" key="3">
    <source>
        <dbReference type="ARBA" id="ARBA00022989"/>
    </source>
</evidence>
<dbReference type="PANTHER" id="PTHR34836">
    <property type="entry name" value="OS06G0188250 PROTEIN"/>
    <property type="match status" value="1"/>
</dbReference>
<dbReference type="Proteomes" id="UP000554482">
    <property type="component" value="Unassembled WGS sequence"/>
</dbReference>
<protein>
    <submittedName>
        <fullName evidence="7">Glutamate receptor 2.2</fullName>
    </submittedName>
</protein>
<dbReference type="PANTHER" id="PTHR34836:SF9">
    <property type="entry name" value="RECEPTOR LIGAND BINDING REGION DOMAIN-CONTAINING PROTEIN"/>
    <property type="match status" value="1"/>
</dbReference>
<dbReference type="InterPro" id="IPR001828">
    <property type="entry name" value="ANF_lig-bd_rcpt"/>
</dbReference>
<proteinExistence type="predicted"/>
<comment type="caution">
    <text evidence="7">The sequence shown here is derived from an EMBL/GenBank/DDBJ whole genome shotgun (WGS) entry which is preliminary data.</text>
</comment>
<dbReference type="InterPro" id="IPR044440">
    <property type="entry name" value="GABAb_receptor_plant_PBP1"/>
</dbReference>
<evidence type="ECO:0000313" key="8">
    <source>
        <dbReference type="Proteomes" id="UP000554482"/>
    </source>
</evidence>
<dbReference type="SUPFAM" id="SSF53850">
    <property type="entry name" value="Periplasmic binding protein-like II"/>
    <property type="match status" value="1"/>
</dbReference>
<name>A0A7J6VMT4_THATH</name>
<keyword evidence="2" id="KW-0812">Transmembrane</keyword>
<evidence type="ECO:0000259" key="6">
    <source>
        <dbReference type="Pfam" id="PF01094"/>
    </source>
</evidence>
<dbReference type="EMBL" id="JABWDY010029874">
    <property type="protein sequence ID" value="KAF5186067.1"/>
    <property type="molecule type" value="Genomic_DNA"/>
</dbReference>
<dbReference type="SUPFAM" id="SSF53822">
    <property type="entry name" value="Periplasmic binding protein-like I"/>
    <property type="match status" value="1"/>
</dbReference>
<dbReference type="FunFam" id="3.40.50.2300:FF:000188">
    <property type="entry name" value="Glutamate receptor"/>
    <property type="match status" value="1"/>
</dbReference>
<reference evidence="7 8" key="1">
    <citation type="submission" date="2020-06" db="EMBL/GenBank/DDBJ databases">
        <title>Transcriptomic and genomic resources for Thalictrum thalictroides and T. hernandezii: Facilitating candidate gene discovery in an emerging model plant lineage.</title>
        <authorList>
            <person name="Arias T."/>
            <person name="Riano-Pachon D.M."/>
            <person name="Di Stilio V.S."/>
        </authorList>
    </citation>
    <scope>NUCLEOTIDE SEQUENCE [LARGE SCALE GENOMIC DNA]</scope>
    <source>
        <strain evidence="8">cv. WT478/WT964</strain>
        <tissue evidence="7">Leaves</tissue>
    </source>
</reference>
<evidence type="ECO:0000256" key="1">
    <source>
        <dbReference type="ARBA" id="ARBA00004370"/>
    </source>
</evidence>
<keyword evidence="8" id="KW-1185">Reference proteome</keyword>
<evidence type="ECO:0000256" key="5">
    <source>
        <dbReference type="SAM" id="SignalP"/>
    </source>
</evidence>
<evidence type="ECO:0000313" key="7">
    <source>
        <dbReference type="EMBL" id="KAF5186067.1"/>
    </source>
</evidence>
<dbReference type="InterPro" id="IPR015683">
    <property type="entry name" value="Ionotropic_Glu_rcpt"/>
</dbReference>
<feature type="domain" description="Receptor ligand binding region" evidence="6">
    <location>
        <begin position="49"/>
        <end position="391"/>
    </location>
</feature>
<dbReference type="Pfam" id="PF01094">
    <property type="entry name" value="ANF_receptor"/>
    <property type="match status" value="1"/>
</dbReference>
<feature type="signal peptide" evidence="5">
    <location>
        <begin position="1"/>
        <end position="21"/>
    </location>
</feature>
<dbReference type="Gene3D" id="3.40.190.10">
    <property type="entry name" value="Periplasmic binding protein-like II"/>
    <property type="match status" value="1"/>
</dbReference>
<dbReference type="CDD" id="cd19990">
    <property type="entry name" value="PBP1_GABAb_receptor_plant"/>
    <property type="match status" value="1"/>
</dbReference>
<evidence type="ECO:0000256" key="4">
    <source>
        <dbReference type="ARBA" id="ARBA00023136"/>
    </source>
</evidence>
<dbReference type="Gene3D" id="3.40.50.2300">
    <property type="match status" value="2"/>
</dbReference>
<gene>
    <name evidence="7" type="ORF">FRX31_024345</name>
</gene>
<sequence>MNSFILLWLTYHLSLSSKALGDGKENSTKVNFSIGAIVDYSSRTGKEETTAMKMAIHDYFNYTENKPVLHIQGTGKDPTQTTVAAMDLINKKQVRVILGLRKWYEVALTVELSDREKVPVLSFADTIPHWALKRWPFLVQATHQQYKQMSAVAAMVGTWRWRMVNFIYEDTDSATFSILPHLIDALHQVGTGIENLVPLPPLASSLYDDLEKLKRKQCRVFIVHTSLSLAKQLFLEAKKMGMMEKDTVWITTTSISDHFYFLNSTVISTMEGVLGVKTYYPQTGTQFQDFNSRFRSRFHLEHPEEVSLIPGISALQAYDATRAALLAMGGRKDVNTTSNSKDKKENSSTLHGQELLQKILKNDFKGLTGEYHFTDDVLAASNTFQIVNVVGKSYRGMGFWSEGLGFSKTILNEKSIFNMSMEILGQVLWPGTPRDVPRGWALPTTENPLIIGVPENPTFNQFVNIRYVGGKQTFNGYSIEVFKAVVSSLKYHLPYEFVPYNGTYDSLVQQIYHKV</sequence>
<accession>A0A7J6VMT4</accession>
<dbReference type="AlphaFoldDB" id="A0A7J6VMT4"/>